<dbReference type="CDD" id="cd04301">
    <property type="entry name" value="NAT_SF"/>
    <property type="match status" value="1"/>
</dbReference>
<evidence type="ECO:0000313" key="3">
    <source>
        <dbReference type="Proteomes" id="UP000770015"/>
    </source>
</evidence>
<gene>
    <name evidence="2" type="ORF">F5X68DRAFT_178239</name>
</gene>
<protein>
    <recommendedName>
        <fullName evidence="1">N-acetyltransferase domain-containing protein</fullName>
    </recommendedName>
</protein>
<dbReference type="InterPro" id="IPR016181">
    <property type="entry name" value="Acyl_CoA_acyltransferase"/>
</dbReference>
<dbReference type="EMBL" id="JAGSXJ010000046">
    <property type="protein sequence ID" value="KAH6662421.1"/>
    <property type="molecule type" value="Genomic_DNA"/>
</dbReference>
<dbReference type="PANTHER" id="PTHR43233:SF1">
    <property type="entry name" value="FAMILY N-ACETYLTRANSFERASE, PUTATIVE (AFU_ORTHOLOGUE AFUA_6G03350)-RELATED"/>
    <property type="match status" value="1"/>
</dbReference>
<dbReference type="InterPro" id="IPR053144">
    <property type="entry name" value="Acetyltransferase_Butenolide"/>
</dbReference>
<evidence type="ECO:0000313" key="2">
    <source>
        <dbReference type="EMBL" id="KAH6662421.1"/>
    </source>
</evidence>
<organism evidence="2 3">
    <name type="scientific">Plectosphaerella plurivora</name>
    <dbReference type="NCBI Taxonomy" id="936078"/>
    <lineage>
        <taxon>Eukaryota</taxon>
        <taxon>Fungi</taxon>
        <taxon>Dikarya</taxon>
        <taxon>Ascomycota</taxon>
        <taxon>Pezizomycotina</taxon>
        <taxon>Sordariomycetes</taxon>
        <taxon>Hypocreomycetidae</taxon>
        <taxon>Glomerellales</taxon>
        <taxon>Plectosphaerellaceae</taxon>
        <taxon>Plectosphaerella</taxon>
    </lineage>
</organism>
<dbReference type="AlphaFoldDB" id="A0A9P9A3C4"/>
<dbReference type="InterPro" id="IPR000182">
    <property type="entry name" value="GNAT_dom"/>
</dbReference>
<dbReference type="PANTHER" id="PTHR43233">
    <property type="entry name" value="FAMILY N-ACETYLTRANSFERASE, PUTATIVE (AFU_ORTHOLOGUE AFUA_6G03350)-RELATED"/>
    <property type="match status" value="1"/>
</dbReference>
<reference evidence="2" key="1">
    <citation type="journal article" date="2021" name="Nat. Commun.">
        <title>Genetic determinants of endophytism in the Arabidopsis root mycobiome.</title>
        <authorList>
            <person name="Mesny F."/>
            <person name="Miyauchi S."/>
            <person name="Thiergart T."/>
            <person name="Pickel B."/>
            <person name="Atanasova L."/>
            <person name="Karlsson M."/>
            <person name="Huettel B."/>
            <person name="Barry K.W."/>
            <person name="Haridas S."/>
            <person name="Chen C."/>
            <person name="Bauer D."/>
            <person name="Andreopoulos W."/>
            <person name="Pangilinan J."/>
            <person name="LaButti K."/>
            <person name="Riley R."/>
            <person name="Lipzen A."/>
            <person name="Clum A."/>
            <person name="Drula E."/>
            <person name="Henrissat B."/>
            <person name="Kohler A."/>
            <person name="Grigoriev I.V."/>
            <person name="Martin F.M."/>
            <person name="Hacquard S."/>
        </authorList>
    </citation>
    <scope>NUCLEOTIDE SEQUENCE</scope>
    <source>
        <strain evidence="2">MPI-SDFR-AT-0117</strain>
    </source>
</reference>
<feature type="domain" description="N-acetyltransferase" evidence="1">
    <location>
        <begin position="30"/>
        <end position="172"/>
    </location>
</feature>
<dbReference type="OrthoDB" id="10039976at2759"/>
<evidence type="ECO:0000259" key="1">
    <source>
        <dbReference type="PROSITE" id="PS51186"/>
    </source>
</evidence>
<keyword evidence="3" id="KW-1185">Reference proteome</keyword>
<dbReference type="Pfam" id="PF00583">
    <property type="entry name" value="Acetyltransf_1"/>
    <property type="match status" value="1"/>
</dbReference>
<dbReference type="Proteomes" id="UP000770015">
    <property type="component" value="Unassembled WGS sequence"/>
</dbReference>
<dbReference type="GO" id="GO:0016747">
    <property type="term" value="F:acyltransferase activity, transferring groups other than amino-acyl groups"/>
    <property type="evidence" value="ECO:0007669"/>
    <property type="project" value="InterPro"/>
</dbReference>
<proteinExistence type="predicted"/>
<sequence>MSTRKAKMSTRSWTRDNFLISTDPTLLPISTLVDVFGSDDFYWAKSIAPDVMQEMINNSLCFGLFESSNPKLEIRHGSEHKLVGFARSVTDFVTFAYITDVWVDSARQGEGLGSWLIQCVQEVVEDMPDLRRSLLFTADWSRSVPFYEKLMGMRIMENNQGQGLAIMEKKGRGHPSYGKDGSGY</sequence>
<dbReference type="Gene3D" id="3.40.630.30">
    <property type="match status" value="1"/>
</dbReference>
<comment type="caution">
    <text evidence="2">The sequence shown here is derived from an EMBL/GenBank/DDBJ whole genome shotgun (WGS) entry which is preliminary data.</text>
</comment>
<accession>A0A9P9A3C4</accession>
<name>A0A9P9A3C4_9PEZI</name>
<dbReference type="PROSITE" id="PS51186">
    <property type="entry name" value="GNAT"/>
    <property type="match status" value="1"/>
</dbReference>
<dbReference type="SUPFAM" id="SSF55729">
    <property type="entry name" value="Acyl-CoA N-acyltransferases (Nat)"/>
    <property type="match status" value="1"/>
</dbReference>